<dbReference type="InterPro" id="IPR011009">
    <property type="entry name" value="Kinase-like_dom_sf"/>
</dbReference>
<feature type="domain" description="TIR" evidence="11">
    <location>
        <begin position="388"/>
        <end position="531"/>
    </location>
</feature>
<proteinExistence type="predicted"/>
<dbReference type="OrthoDB" id="339325at2759"/>
<dbReference type="PROSITE" id="PS50104">
    <property type="entry name" value="TIR"/>
    <property type="match status" value="1"/>
</dbReference>
<dbReference type="FunFam" id="3.30.200.20:FF:000034">
    <property type="entry name" value="Kinase suppressor of Ras 1"/>
    <property type="match status" value="1"/>
</dbReference>
<evidence type="ECO:0000313" key="13">
    <source>
        <dbReference type="Proteomes" id="UP000218209"/>
    </source>
</evidence>
<dbReference type="PROSITE" id="PS00107">
    <property type="entry name" value="PROTEIN_KINASE_ATP"/>
    <property type="match status" value="1"/>
</dbReference>
<feature type="domain" description="Protein kinase" evidence="10">
    <location>
        <begin position="634"/>
        <end position="901"/>
    </location>
</feature>
<gene>
    <name evidence="12" type="ORF">BU14_0138s0034</name>
</gene>
<evidence type="ECO:0000256" key="1">
    <source>
        <dbReference type="ARBA" id="ARBA00022527"/>
    </source>
</evidence>
<dbReference type="SUPFAM" id="SSF56112">
    <property type="entry name" value="Protein kinase-like (PK-like)"/>
    <property type="match status" value="1"/>
</dbReference>
<dbReference type="SMART" id="SM00220">
    <property type="entry name" value="S_TKc"/>
    <property type="match status" value="1"/>
</dbReference>
<evidence type="ECO:0000256" key="7">
    <source>
        <dbReference type="ARBA" id="ARBA00048679"/>
    </source>
</evidence>
<dbReference type="Gene3D" id="3.30.200.20">
    <property type="entry name" value="Phosphorylase Kinase, domain 1"/>
    <property type="match status" value="1"/>
</dbReference>
<evidence type="ECO:0000256" key="6">
    <source>
        <dbReference type="ARBA" id="ARBA00047899"/>
    </source>
</evidence>
<evidence type="ECO:0000259" key="11">
    <source>
        <dbReference type="PROSITE" id="PS50104"/>
    </source>
</evidence>
<dbReference type="InterPro" id="IPR035897">
    <property type="entry name" value="Toll_tir_struct_dom_sf"/>
</dbReference>
<dbReference type="Gene3D" id="1.10.510.10">
    <property type="entry name" value="Transferase(Phosphotransferase) domain 1"/>
    <property type="match status" value="1"/>
</dbReference>
<dbReference type="Pfam" id="PF13676">
    <property type="entry name" value="TIR_2"/>
    <property type="match status" value="1"/>
</dbReference>
<accession>A0A1X6PA07</accession>
<name>A0A1X6PA07_PORUM</name>
<keyword evidence="5 8" id="KW-0067">ATP-binding</keyword>
<comment type="catalytic activity">
    <reaction evidence="7">
        <text>L-seryl-[protein] + ATP = O-phospho-L-seryl-[protein] + ADP + H(+)</text>
        <dbReference type="Rhea" id="RHEA:17989"/>
        <dbReference type="Rhea" id="RHEA-COMP:9863"/>
        <dbReference type="Rhea" id="RHEA-COMP:11604"/>
        <dbReference type="ChEBI" id="CHEBI:15378"/>
        <dbReference type="ChEBI" id="CHEBI:29999"/>
        <dbReference type="ChEBI" id="CHEBI:30616"/>
        <dbReference type="ChEBI" id="CHEBI:83421"/>
        <dbReference type="ChEBI" id="CHEBI:456216"/>
        <dbReference type="EC" id="2.7.11.1"/>
    </reaction>
</comment>
<dbReference type="Gene3D" id="3.40.50.10140">
    <property type="entry name" value="Toll/interleukin-1 receptor homology (TIR) domain"/>
    <property type="match status" value="1"/>
</dbReference>
<dbReference type="InterPro" id="IPR000719">
    <property type="entry name" value="Prot_kinase_dom"/>
</dbReference>
<dbReference type="SMART" id="SM00255">
    <property type="entry name" value="TIR"/>
    <property type="match status" value="1"/>
</dbReference>
<keyword evidence="3 8" id="KW-0547">Nucleotide-binding</keyword>
<protein>
    <recommendedName>
        <fullName evidence="14">Protein kinase domain-containing protein</fullName>
    </recommendedName>
</protein>
<evidence type="ECO:0000256" key="9">
    <source>
        <dbReference type="SAM" id="MobiDB-lite"/>
    </source>
</evidence>
<keyword evidence="1" id="KW-0723">Serine/threonine-protein kinase</keyword>
<feature type="region of interest" description="Disordered" evidence="9">
    <location>
        <begin position="538"/>
        <end position="557"/>
    </location>
</feature>
<dbReference type="Pfam" id="PF07714">
    <property type="entry name" value="PK_Tyr_Ser-Thr"/>
    <property type="match status" value="1"/>
</dbReference>
<reference evidence="12 13" key="1">
    <citation type="submission" date="2017-03" db="EMBL/GenBank/DDBJ databases">
        <title>WGS assembly of Porphyra umbilicalis.</title>
        <authorList>
            <person name="Brawley S.H."/>
            <person name="Blouin N.A."/>
            <person name="Ficko-Blean E."/>
            <person name="Wheeler G.L."/>
            <person name="Lohr M."/>
            <person name="Goodson H.V."/>
            <person name="Jenkins J.W."/>
            <person name="Blaby-Haas C.E."/>
            <person name="Helliwell K.E."/>
            <person name="Chan C."/>
            <person name="Marriage T."/>
            <person name="Bhattacharya D."/>
            <person name="Klein A.S."/>
            <person name="Badis Y."/>
            <person name="Brodie J."/>
            <person name="Cao Y."/>
            <person name="Collen J."/>
            <person name="Dittami S.M."/>
            <person name="Gachon C.M."/>
            <person name="Green B.R."/>
            <person name="Karpowicz S."/>
            <person name="Kim J.W."/>
            <person name="Kudahl U."/>
            <person name="Lin S."/>
            <person name="Michel G."/>
            <person name="Mittag M."/>
            <person name="Olson B.J."/>
            <person name="Pangilinan J."/>
            <person name="Peng Y."/>
            <person name="Qiu H."/>
            <person name="Shu S."/>
            <person name="Singer J.T."/>
            <person name="Smith A.G."/>
            <person name="Sprecher B.N."/>
            <person name="Wagner V."/>
            <person name="Wang W."/>
            <person name="Wang Z.-Y."/>
            <person name="Yan J."/>
            <person name="Yarish C."/>
            <person name="Zoeuner-Riek S."/>
            <person name="Zhuang Y."/>
            <person name="Zou Y."/>
            <person name="Lindquist E.A."/>
            <person name="Grimwood J."/>
            <person name="Barry K."/>
            <person name="Rokhsar D.S."/>
            <person name="Schmutz J."/>
            <person name="Stiller J.W."/>
            <person name="Grossman A.R."/>
            <person name="Prochnik S.E."/>
        </authorList>
    </citation>
    <scope>NUCLEOTIDE SEQUENCE [LARGE SCALE GENOMIC DNA]</scope>
    <source>
        <strain evidence="12">4086291</strain>
    </source>
</reference>
<feature type="compositionally biased region" description="Polar residues" evidence="9">
    <location>
        <begin position="69"/>
        <end position="96"/>
    </location>
</feature>
<dbReference type="InterPro" id="IPR051681">
    <property type="entry name" value="Ser/Thr_Kinases-Pseudokinases"/>
</dbReference>
<dbReference type="InterPro" id="IPR001245">
    <property type="entry name" value="Ser-Thr/Tyr_kinase_cat_dom"/>
</dbReference>
<feature type="region of interest" description="Disordered" evidence="9">
    <location>
        <begin position="1"/>
        <end position="132"/>
    </location>
</feature>
<dbReference type="AlphaFoldDB" id="A0A1X6PA07"/>
<keyword evidence="2" id="KW-0808">Transferase</keyword>
<dbReference type="GO" id="GO:0005524">
    <property type="term" value="F:ATP binding"/>
    <property type="evidence" value="ECO:0007669"/>
    <property type="project" value="UniProtKB-UniRule"/>
</dbReference>
<dbReference type="PROSITE" id="PS00108">
    <property type="entry name" value="PROTEIN_KINASE_ST"/>
    <property type="match status" value="1"/>
</dbReference>
<dbReference type="InterPro" id="IPR000157">
    <property type="entry name" value="TIR_dom"/>
</dbReference>
<feature type="compositionally biased region" description="Low complexity" evidence="9">
    <location>
        <begin position="28"/>
        <end position="50"/>
    </location>
</feature>
<feature type="binding site" evidence="8">
    <location>
        <position position="661"/>
    </location>
    <ligand>
        <name>ATP</name>
        <dbReference type="ChEBI" id="CHEBI:30616"/>
    </ligand>
</feature>
<sequence length="906" mass="97310">MGANQSSVVDKVRDKRVKIRSERSNRKAAAAAAASDATGSSVSPASSSPSSSPPMSSPDSSSTVPLSSAGSSKAGPTSTNSSVGNGAAGNVSSTGTAPKGLLQRAMSGRSARRGSAGAIGSSKTPEVPPAGSVPKAVVEAAGSSAVAVAGGAAAAAAGEGTASGKYSPPEKLGLKRLDFINVHRKDFTGRIELMQGSVEGLAPEDETDLMVVYLRERGVYKGNRDSALAALNRSGLSLAQLEKETKPQPSYRRHYHCWLSRPLPKPRPRGFEFKRLLVYEDPGEELTRDDNIVLDIMKCLTTVLGGDVQISSVLLPLSGALLSPSLRKHFVKAAVDVSVGWMQMGLPLKTVKILLPETDISKDIETFAKVKSKTAAAAAAAAAASMEIRHDVFFSYAEADRPSAQQMMAYLRSKNENIRVYDAEPREVSVRARGVVNEAAMGALNTSRIFLSLLSDDYFHSVECTEAFSLAYCRDFESQGNFIIPLFWRSCDLTPLARRLVATEGVDCREAAFESATMLLDEILSALSGLSAGPADAAEPDAFAEGTDSSSAGPGAAGAAGGGKLLLADKLLMKKENGNNRTMFREDEDEATVAAAADAAAAAAPAVQSAEDSVENMFFDKVWREEWAMGFSSIVFGPRIGAGGFGEVYKCKWENQMVAVKTLQKVEDDDPQAVMAEFMVEMKLMSKLSHPNVVSFLGASIQAPSLAIILEFMPGGSLYRAIHRRRRNNLGPFPLLKSLWIAFGVAKGMEYLHAQYPVVIHRDLKSPNILLGTNVREVKITDFGLSRLRVATYVNTGPGGTPEWMAPELLRQDPFDEQSDVFSFGVILWELVMCEKPWRDDHPMQVVFKVGSRNEKLELPPAEPGCPPALQQLRQLIGICFADVPDKRPRFSELVQTLGTLCHQER</sequence>
<dbReference type="EMBL" id="KV918831">
    <property type="protein sequence ID" value="OSX77688.1"/>
    <property type="molecule type" value="Genomic_DNA"/>
</dbReference>
<evidence type="ECO:0000256" key="5">
    <source>
        <dbReference type="ARBA" id="ARBA00022840"/>
    </source>
</evidence>
<keyword evidence="13" id="KW-1185">Reference proteome</keyword>
<dbReference type="InterPro" id="IPR008271">
    <property type="entry name" value="Ser/Thr_kinase_AS"/>
</dbReference>
<evidence type="ECO:0008006" key="14">
    <source>
        <dbReference type="Google" id="ProtNLM"/>
    </source>
</evidence>
<feature type="compositionally biased region" description="Low complexity" evidence="9">
    <location>
        <begin position="104"/>
        <end position="122"/>
    </location>
</feature>
<organism evidence="12 13">
    <name type="scientific">Porphyra umbilicalis</name>
    <name type="common">Purple laver</name>
    <name type="synonym">Red alga</name>
    <dbReference type="NCBI Taxonomy" id="2786"/>
    <lineage>
        <taxon>Eukaryota</taxon>
        <taxon>Rhodophyta</taxon>
        <taxon>Bangiophyceae</taxon>
        <taxon>Bangiales</taxon>
        <taxon>Bangiaceae</taxon>
        <taxon>Porphyra</taxon>
    </lineage>
</organism>
<dbReference type="PROSITE" id="PS50011">
    <property type="entry name" value="PROTEIN_KINASE_DOM"/>
    <property type="match status" value="1"/>
</dbReference>
<dbReference type="InterPro" id="IPR017441">
    <property type="entry name" value="Protein_kinase_ATP_BS"/>
</dbReference>
<evidence type="ECO:0000259" key="10">
    <source>
        <dbReference type="PROSITE" id="PS50011"/>
    </source>
</evidence>
<evidence type="ECO:0000256" key="8">
    <source>
        <dbReference type="PROSITE-ProRule" id="PRU10141"/>
    </source>
</evidence>
<dbReference type="PANTHER" id="PTHR44329">
    <property type="entry name" value="SERINE/THREONINE-PROTEIN KINASE TNNI3K-RELATED"/>
    <property type="match status" value="1"/>
</dbReference>
<evidence type="ECO:0000313" key="12">
    <source>
        <dbReference type="EMBL" id="OSX77688.1"/>
    </source>
</evidence>
<dbReference type="PANTHER" id="PTHR44329:SF298">
    <property type="entry name" value="MIXED LINEAGE KINASE DOMAIN-LIKE PROTEIN"/>
    <property type="match status" value="1"/>
</dbReference>
<evidence type="ECO:0000256" key="2">
    <source>
        <dbReference type="ARBA" id="ARBA00022679"/>
    </source>
</evidence>
<evidence type="ECO:0000256" key="4">
    <source>
        <dbReference type="ARBA" id="ARBA00022777"/>
    </source>
</evidence>
<comment type="catalytic activity">
    <reaction evidence="6">
        <text>L-threonyl-[protein] + ATP = O-phospho-L-threonyl-[protein] + ADP + H(+)</text>
        <dbReference type="Rhea" id="RHEA:46608"/>
        <dbReference type="Rhea" id="RHEA-COMP:11060"/>
        <dbReference type="Rhea" id="RHEA-COMP:11605"/>
        <dbReference type="ChEBI" id="CHEBI:15378"/>
        <dbReference type="ChEBI" id="CHEBI:30013"/>
        <dbReference type="ChEBI" id="CHEBI:30616"/>
        <dbReference type="ChEBI" id="CHEBI:61977"/>
        <dbReference type="ChEBI" id="CHEBI:456216"/>
        <dbReference type="EC" id="2.7.11.1"/>
    </reaction>
</comment>
<keyword evidence="4" id="KW-0418">Kinase</keyword>
<dbReference type="CDD" id="cd13999">
    <property type="entry name" value="STKc_MAP3K-like"/>
    <property type="match status" value="1"/>
</dbReference>
<dbReference type="GO" id="GO:0007165">
    <property type="term" value="P:signal transduction"/>
    <property type="evidence" value="ECO:0007669"/>
    <property type="project" value="InterPro"/>
</dbReference>
<dbReference type="SUPFAM" id="SSF52200">
    <property type="entry name" value="Toll/Interleukin receptor TIR domain"/>
    <property type="match status" value="1"/>
</dbReference>
<dbReference type="Proteomes" id="UP000218209">
    <property type="component" value="Unassembled WGS sequence"/>
</dbReference>
<dbReference type="GO" id="GO:0004674">
    <property type="term" value="F:protein serine/threonine kinase activity"/>
    <property type="evidence" value="ECO:0007669"/>
    <property type="project" value="UniProtKB-KW"/>
</dbReference>
<evidence type="ECO:0000256" key="3">
    <source>
        <dbReference type="ARBA" id="ARBA00022741"/>
    </source>
</evidence>
<feature type="compositionally biased region" description="Low complexity" evidence="9">
    <location>
        <begin position="57"/>
        <end position="68"/>
    </location>
</feature>